<protein>
    <submittedName>
        <fullName evidence="2">Uncharacterized conserved protein UCP033563</fullName>
    </submittedName>
</protein>
<dbReference type="EMBL" id="CP002628">
    <property type="protein sequence ID" value="AEB06771.1"/>
    <property type="molecule type" value="Genomic_DNA"/>
</dbReference>
<name>F2N7F5_CORGP</name>
<evidence type="ECO:0000256" key="1">
    <source>
        <dbReference type="SAM" id="MobiDB-lite"/>
    </source>
</evidence>
<feature type="region of interest" description="Disordered" evidence="1">
    <location>
        <begin position="1"/>
        <end position="22"/>
    </location>
</feature>
<dbReference type="PIRSF" id="PIRSF033563">
    <property type="entry name" value="UCP033563"/>
    <property type="match status" value="1"/>
</dbReference>
<dbReference type="Proteomes" id="UP000006851">
    <property type="component" value="Chromosome"/>
</dbReference>
<evidence type="ECO:0000313" key="2">
    <source>
        <dbReference type="EMBL" id="AEB06771.1"/>
    </source>
</evidence>
<dbReference type="InterPro" id="IPR008323">
    <property type="entry name" value="UCP033563"/>
</dbReference>
<proteinExistence type="predicted"/>
<evidence type="ECO:0000313" key="3">
    <source>
        <dbReference type="Proteomes" id="UP000006851"/>
    </source>
</evidence>
<keyword evidence="3" id="KW-1185">Reference proteome</keyword>
<dbReference type="PANTHER" id="PTHR36454">
    <property type="entry name" value="LMO2823 PROTEIN"/>
    <property type="match status" value="1"/>
</dbReference>
<dbReference type="PANTHER" id="PTHR36454:SF1">
    <property type="entry name" value="DUF1015 DOMAIN-CONTAINING PROTEIN"/>
    <property type="match status" value="1"/>
</dbReference>
<dbReference type="AlphaFoldDB" id="F2N7F5"/>
<dbReference type="Pfam" id="PF06245">
    <property type="entry name" value="DUF1015"/>
    <property type="match status" value="1"/>
</dbReference>
<reference evidence="3" key="1">
    <citation type="journal article" date="2013" name="Stand. Genomic Sci.">
        <title>Complete genome sequence of Coriobacterium glomerans type strain (PW2(T)) from the midgut of Pyrrhocoris apterus L. (red soldier bug).</title>
        <authorList>
            <person name="Stackebrandt E."/>
            <person name="Zeytun A."/>
            <person name="Lapidus A."/>
            <person name="Nolan M."/>
            <person name="Lucas S."/>
            <person name="Hammon N."/>
            <person name="Deshpande S."/>
            <person name="Cheng J.F."/>
            <person name="Tapia R."/>
            <person name="Goodwin L.A."/>
            <person name="Pitluck S."/>
            <person name="Liolios K."/>
            <person name="Pagani I."/>
            <person name="Ivanova N."/>
            <person name="Mavromatis K."/>
            <person name="Mikhailova N."/>
            <person name="Huntemann M."/>
            <person name="Pati A."/>
            <person name="Chen A."/>
            <person name="Palaniappan K."/>
            <person name="Chang Y.J."/>
            <person name="Land M."/>
            <person name="Hauser L."/>
            <person name="Rohde M."/>
            <person name="Pukall R."/>
            <person name="Goker M."/>
            <person name="Detter J.C."/>
            <person name="Woyke T."/>
            <person name="Bristow J."/>
            <person name="Eisen J.A."/>
            <person name="Markowitz V."/>
            <person name="Hugenholtz P."/>
            <person name="Kyrpides N.C."/>
            <person name="Klenk H.P."/>
        </authorList>
    </citation>
    <scope>NUCLEOTIDE SEQUENCE</scope>
    <source>
        <strain evidence="3">ATCC 49209 / DSM 20642 / JCM 10262 / PW2</strain>
    </source>
</reference>
<accession>F2N7F5</accession>
<dbReference type="eggNOG" id="COG4198">
    <property type="taxonomic scope" value="Bacteria"/>
</dbReference>
<organism evidence="2 3">
    <name type="scientific">Coriobacterium glomerans (strain ATCC 49209 / DSM 20642 / JCM 10262 / PW2)</name>
    <dbReference type="NCBI Taxonomy" id="700015"/>
    <lineage>
        <taxon>Bacteria</taxon>
        <taxon>Bacillati</taxon>
        <taxon>Actinomycetota</taxon>
        <taxon>Coriobacteriia</taxon>
        <taxon>Coriobacteriales</taxon>
        <taxon>Coriobacteriaceae</taxon>
        <taxon>Coriobacterium</taxon>
    </lineage>
</organism>
<dbReference type="STRING" id="700015.Corgl_0657"/>
<dbReference type="KEGG" id="cgo:Corgl_0657"/>
<sequence>MLQGRVQARGSPSEAMRSAPLTRNRSAGEMHMNVFPFACVRPVPDRAAQVAALPYDVFDRASARDFVADRPLSFLNIDRPETQFPLDEDMFAPAVYARAATLFASRIEEGVLIRDRRRCFYIYELQQGAHTQRGIVGACALSDYEGGVIRRHEATRVAKRDDRVRHIRALGAQTGPALLAYHDETVLDAIIDAATAAGPLYRFEDEQGTRQAVWRIDRPEAIEAVRAMFERVPRAYIADGHHRLAAAARVGGALRKAAAASGGLTGTEPFNFILSVLVPASQLKILPYNRIVSDLGDMDATELLESVRAAGFEVESAEEPVEPRAAGIMGMTLRGRWWRLTATERLASEIGRADAVGALDVSVLQERILGPLLGIDDPRRDGRIRFAGGEAGCAAALERLTGRDGVAFSVHATAIEQLFAVADAGLLMPPKSTWFEPKLRSGLFAYEIR</sequence>
<dbReference type="HOGENOM" id="CLU_031277_0_0_11"/>
<gene>
    <name evidence="2" type="ordered locus">Corgl_0657</name>
</gene>